<comment type="caution">
    <text evidence="4">The sequence shown here is derived from an EMBL/GenBank/DDBJ whole genome shotgun (WGS) entry which is preliminary data.</text>
</comment>
<dbReference type="Proteomes" id="UP000235965">
    <property type="component" value="Unassembled WGS sequence"/>
</dbReference>
<keyword evidence="5" id="KW-1185">Reference proteome</keyword>
<feature type="transmembrane region" description="Helical" evidence="2">
    <location>
        <begin position="320"/>
        <end position="342"/>
    </location>
</feature>
<keyword evidence="2" id="KW-1133">Transmembrane helix</keyword>
<feature type="chain" id="PRO_5014451175" description="TNFR-Cys domain-containing protein" evidence="3">
    <location>
        <begin position="27"/>
        <end position="367"/>
    </location>
</feature>
<dbReference type="InParanoid" id="A0A2J7QYL7"/>
<name>A0A2J7QYL7_9NEOP</name>
<organism evidence="4 5">
    <name type="scientific">Cryptotermes secundus</name>
    <dbReference type="NCBI Taxonomy" id="105785"/>
    <lineage>
        <taxon>Eukaryota</taxon>
        <taxon>Metazoa</taxon>
        <taxon>Ecdysozoa</taxon>
        <taxon>Arthropoda</taxon>
        <taxon>Hexapoda</taxon>
        <taxon>Insecta</taxon>
        <taxon>Pterygota</taxon>
        <taxon>Neoptera</taxon>
        <taxon>Polyneoptera</taxon>
        <taxon>Dictyoptera</taxon>
        <taxon>Blattodea</taxon>
        <taxon>Blattoidea</taxon>
        <taxon>Termitoidae</taxon>
        <taxon>Kalotermitidae</taxon>
        <taxon>Cryptotermitinae</taxon>
        <taxon>Cryptotermes</taxon>
    </lineage>
</organism>
<reference evidence="4 5" key="1">
    <citation type="submission" date="2017-12" db="EMBL/GenBank/DDBJ databases">
        <title>Hemimetabolous genomes reveal molecular basis of termite eusociality.</title>
        <authorList>
            <person name="Harrison M.C."/>
            <person name="Jongepier E."/>
            <person name="Robertson H.M."/>
            <person name="Arning N."/>
            <person name="Bitard-Feildel T."/>
            <person name="Chao H."/>
            <person name="Childers C.P."/>
            <person name="Dinh H."/>
            <person name="Doddapaneni H."/>
            <person name="Dugan S."/>
            <person name="Gowin J."/>
            <person name="Greiner C."/>
            <person name="Han Y."/>
            <person name="Hu H."/>
            <person name="Hughes D.S.T."/>
            <person name="Huylmans A.-K."/>
            <person name="Kemena C."/>
            <person name="Kremer L.P.M."/>
            <person name="Lee S.L."/>
            <person name="Lopez-Ezquerra A."/>
            <person name="Mallet L."/>
            <person name="Monroy-Kuhn J.M."/>
            <person name="Moser A."/>
            <person name="Murali S.C."/>
            <person name="Muzny D.M."/>
            <person name="Otani S."/>
            <person name="Piulachs M.-D."/>
            <person name="Poelchau M."/>
            <person name="Qu J."/>
            <person name="Schaub F."/>
            <person name="Wada-Katsumata A."/>
            <person name="Worley K.C."/>
            <person name="Xie Q."/>
            <person name="Ylla G."/>
            <person name="Poulsen M."/>
            <person name="Gibbs R.A."/>
            <person name="Schal C."/>
            <person name="Richards S."/>
            <person name="Belles X."/>
            <person name="Korb J."/>
            <person name="Bornberg-Bauer E."/>
        </authorList>
    </citation>
    <scope>NUCLEOTIDE SEQUENCE [LARGE SCALE GENOMIC DNA]</scope>
    <source>
        <tissue evidence="4">Whole body</tissue>
    </source>
</reference>
<protein>
    <recommendedName>
        <fullName evidence="6">TNFR-Cys domain-containing protein</fullName>
    </recommendedName>
</protein>
<evidence type="ECO:0000313" key="4">
    <source>
        <dbReference type="EMBL" id="PNF33677.1"/>
    </source>
</evidence>
<evidence type="ECO:0000256" key="2">
    <source>
        <dbReference type="SAM" id="Phobius"/>
    </source>
</evidence>
<evidence type="ECO:0000313" key="5">
    <source>
        <dbReference type="Proteomes" id="UP000235965"/>
    </source>
</evidence>
<sequence length="367" mass="40414">MDMLLKWIGVWLLILWHKENLWVCCGDDPQSYSLPAGNDRNPKPVSTELSALFSSGNDTDNVKKETDEVKLKGDFSVNSTVVTKPNRSGEYTVSMEGGGGVTLHHDFSNLDAGLTPITELPGSLSTYHGSFFVIDHDNTTTSTVARKGVMYKPKIVPRKGVNLNIEGTSTIIEGTDETVEKDNNFLDKTCICCLNNTLKLGIRNGSDDDCSKCCDTMQDDKNTSDKVSSKSETVEPVNLLSADSAGNPTAEDSTPQNTSVSVKHNKHNSGSLNNTATSGTPLSRNKKPLFTLDAANDLPENLNLSSQSLAHDKELNRTDYVIPVVVVIFTVPLFVVLAVFLYKKSLELWERRHYRQMDFLIDGIYND</sequence>
<dbReference type="STRING" id="105785.A0A2J7QYL7"/>
<keyword evidence="2" id="KW-0812">Transmembrane</keyword>
<proteinExistence type="predicted"/>
<dbReference type="AlphaFoldDB" id="A0A2J7QYL7"/>
<evidence type="ECO:0000256" key="3">
    <source>
        <dbReference type="SAM" id="SignalP"/>
    </source>
</evidence>
<gene>
    <name evidence="4" type="ORF">B7P43_G12329</name>
</gene>
<feature type="compositionally biased region" description="Polar residues" evidence="1">
    <location>
        <begin position="244"/>
        <end position="283"/>
    </location>
</feature>
<evidence type="ECO:0000256" key="1">
    <source>
        <dbReference type="SAM" id="MobiDB-lite"/>
    </source>
</evidence>
<keyword evidence="2" id="KW-0472">Membrane</keyword>
<accession>A0A2J7QYL7</accession>
<evidence type="ECO:0008006" key="6">
    <source>
        <dbReference type="Google" id="ProtNLM"/>
    </source>
</evidence>
<keyword evidence="3" id="KW-0732">Signal</keyword>
<feature type="signal peptide" evidence="3">
    <location>
        <begin position="1"/>
        <end position="26"/>
    </location>
</feature>
<dbReference type="EMBL" id="NEVH01009087">
    <property type="protein sequence ID" value="PNF33677.1"/>
    <property type="molecule type" value="Genomic_DNA"/>
</dbReference>
<feature type="compositionally biased region" description="Basic and acidic residues" evidence="1">
    <location>
        <begin position="219"/>
        <end position="233"/>
    </location>
</feature>
<feature type="region of interest" description="Disordered" evidence="1">
    <location>
        <begin position="219"/>
        <end position="285"/>
    </location>
</feature>